<feature type="compositionally biased region" description="Pro residues" evidence="1">
    <location>
        <begin position="702"/>
        <end position="719"/>
    </location>
</feature>
<accession>A0A7J5XTP3</accession>
<dbReference type="GO" id="GO:0000993">
    <property type="term" value="F:RNA polymerase II complex binding"/>
    <property type="evidence" value="ECO:0007669"/>
    <property type="project" value="InterPro"/>
</dbReference>
<dbReference type="Pfam" id="PF20845">
    <property type="entry name" value="Pcf11_helical"/>
    <property type="match status" value="1"/>
</dbReference>
<feature type="compositionally biased region" description="Low complexity" evidence="1">
    <location>
        <begin position="692"/>
        <end position="701"/>
    </location>
</feature>
<organism evidence="3 4">
    <name type="scientific">Dissostichus mawsoni</name>
    <name type="common">Antarctic cod</name>
    <dbReference type="NCBI Taxonomy" id="36200"/>
    <lineage>
        <taxon>Eukaryota</taxon>
        <taxon>Metazoa</taxon>
        <taxon>Chordata</taxon>
        <taxon>Craniata</taxon>
        <taxon>Vertebrata</taxon>
        <taxon>Euteleostomi</taxon>
        <taxon>Actinopterygii</taxon>
        <taxon>Neopterygii</taxon>
        <taxon>Teleostei</taxon>
        <taxon>Neoteleostei</taxon>
        <taxon>Acanthomorphata</taxon>
        <taxon>Eupercaria</taxon>
        <taxon>Perciformes</taxon>
        <taxon>Notothenioidei</taxon>
        <taxon>Nototheniidae</taxon>
        <taxon>Dissostichus</taxon>
    </lineage>
</organism>
<dbReference type="InterPro" id="IPR045154">
    <property type="entry name" value="PCF11-like"/>
</dbReference>
<feature type="compositionally biased region" description="Basic and acidic residues" evidence="1">
    <location>
        <begin position="591"/>
        <end position="620"/>
    </location>
</feature>
<feature type="compositionally biased region" description="Pro residues" evidence="1">
    <location>
        <begin position="68"/>
        <end position="84"/>
    </location>
</feature>
<feature type="compositionally biased region" description="Basic and acidic residues" evidence="1">
    <location>
        <begin position="215"/>
        <end position="233"/>
    </location>
</feature>
<dbReference type="GO" id="GO:0003729">
    <property type="term" value="F:mRNA binding"/>
    <property type="evidence" value="ECO:0007669"/>
    <property type="project" value="InterPro"/>
</dbReference>
<dbReference type="SUPFAM" id="SSF48464">
    <property type="entry name" value="ENTH/VHS domain"/>
    <property type="match status" value="1"/>
</dbReference>
<evidence type="ECO:0000259" key="2">
    <source>
        <dbReference type="Pfam" id="PF20845"/>
    </source>
</evidence>
<comment type="caution">
    <text evidence="3">The sequence shown here is derived from an EMBL/GenBank/DDBJ whole genome shotgun (WGS) entry which is preliminary data.</text>
</comment>
<feature type="compositionally biased region" description="Acidic residues" evidence="1">
    <location>
        <begin position="527"/>
        <end position="540"/>
    </location>
</feature>
<evidence type="ECO:0000256" key="1">
    <source>
        <dbReference type="SAM" id="MobiDB-lite"/>
    </source>
</evidence>
<feature type="compositionally biased region" description="Pro residues" evidence="1">
    <location>
        <begin position="665"/>
        <end position="677"/>
    </location>
</feature>
<gene>
    <name evidence="3" type="ORF">F7725_006352</name>
</gene>
<dbReference type="InterPro" id="IPR008942">
    <property type="entry name" value="ENTH_VHS"/>
</dbReference>
<dbReference type="GO" id="GO:0006369">
    <property type="term" value="P:termination of RNA polymerase II transcription"/>
    <property type="evidence" value="ECO:0007669"/>
    <property type="project" value="InterPro"/>
</dbReference>
<feature type="compositionally biased region" description="Basic residues" evidence="1">
    <location>
        <begin position="284"/>
        <end position="299"/>
    </location>
</feature>
<feature type="region of interest" description="Disordered" evidence="1">
    <location>
        <begin position="61"/>
        <end position="88"/>
    </location>
</feature>
<dbReference type="PANTHER" id="PTHR15921">
    <property type="entry name" value="PRE-MRNA CLEAVAGE COMPLEX II"/>
    <property type="match status" value="1"/>
</dbReference>
<evidence type="ECO:0000313" key="4">
    <source>
        <dbReference type="Proteomes" id="UP000518266"/>
    </source>
</evidence>
<feature type="compositionally biased region" description="Polar residues" evidence="1">
    <location>
        <begin position="479"/>
        <end position="490"/>
    </location>
</feature>
<dbReference type="InterPro" id="IPR048830">
    <property type="entry name" value="PCF11_helical"/>
</dbReference>
<dbReference type="AlphaFoldDB" id="A0A7J5XTP3"/>
<sequence>MALAHCVLCLQVDENTRKSLFKLRSTWEDVFPLKKLYALDVRVNSVDPAWPIKALPPSVSNASIHATPPDPHPPPPAQVTPVPPSSLTQESLIRQQLLAKQKQLLELQQKKIELELEQTKAQLMGGFVMPPAVPVKPGPPAAPGVRPWLPPTQPDPKPPTRDPRLNRAAGTPTGKKEGHAHTGSAAVTPEKPPRPEKPRTPEKRRQNPHHHFLLSHHEKRPDETETSGKRDQKGPPGGGAVKEEELKKKKEEPLRGGGNKGKLLNGSKHDEEKMEFKAGGNARTHARKRSRSPPSRPRRGRSDAGRGAAPCPRPPPRTNQGNPPDGNQNMARRRANRRAGGPRGRWRTPRTPPLPPGPRRGQGGQGWPGPPPPLEERLGGEQAPATPRHKPYSAPTRPQTPRTPKHRLSVDANMQIPEVLNSASKKDLLRRASKRLESGEISQEDFLNMAHQIKHFFQYQEEKQRPDSWDPLSGLPRPTLTSGAPRSPLTSGGPRPPPAAMDAAELSYYEHKLKLRKTQVNRRAAGEEWEGDESPEEGEGEGAPPGKYSRGPRDRPGGGAAPPLGPMIEEYNHGKEFPTLKSLPGLRFRRRADPRSPRQRLSEEKSGYEAPRRYDPRRPEAPPPSQSPAEGLRFERERLSPEGPRKPPPRFESPTSEHSDDGPLEAPPSHLPPPPPKSILKAPIRPLTSRLPGTHPPSGRRSPPPPQRYDGGPPAPTNRPPAGWFEGGVRYDDPPRFDGPHQPSRFEAGGPHHFDGPPHPPHGPMRGFEGPPHPQGPGRFDGPGHFEGPMRRFDPPGSGPMGFQQRPLHFDGPQNQMRFDGPMRFDSPGQQGPRFDLGPTRGGPRTTRAP</sequence>
<protein>
    <recommendedName>
        <fullName evidence="2">Pre-mRNA cleavage complex 2 protein Pcf11 helical domain-containing protein</fullName>
    </recommendedName>
</protein>
<feature type="domain" description="Pre-mRNA cleavage complex 2 protein Pcf11 helical" evidence="2">
    <location>
        <begin position="88"/>
        <end position="123"/>
    </location>
</feature>
<feature type="region of interest" description="Disordered" evidence="1">
    <location>
        <begin position="519"/>
        <end position="850"/>
    </location>
</feature>
<dbReference type="GO" id="GO:0005849">
    <property type="term" value="C:mRNA cleavage factor complex"/>
    <property type="evidence" value="ECO:0007669"/>
    <property type="project" value="TreeGrafter"/>
</dbReference>
<feature type="compositionally biased region" description="Basic and acidic residues" evidence="1">
    <location>
        <begin position="729"/>
        <end position="739"/>
    </location>
</feature>
<feature type="compositionally biased region" description="Pro residues" evidence="1">
    <location>
        <begin position="134"/>
        <end position="157"/>
    </location>
</feature>
<feature type="compositionally biased region" description="Basic and acidic residues" evidence="1">
    <location>
        <begin position="241"/>
        <end position="254"/>
    </location>
</feature>
<evidence type="ECO:0000313" key="3">
    <source>
        <dbReference type="EMBL" id="KAF3840490.1"/>
    </source>
</evidence>
<reference evidence="3 4" key="1">
    <citation type="submission" date="2020-03" db="EMBL/GenBank/DDBJ databases">
        <title>Dissostichus mawsoni Genome sequencing and assembly.</title>
        <authorList>
            <person name="Park H."/>
        </authorList>
    </citation>
    <scope>NUCLEOTIDE SEQUENCE [LARGE SCALE GENOMIC DNA]</scope>
    <source>
        <strain evidence="3">DM0001</strain>
        <tissue evidence="3">Muscle</tissue>
    </source>
</reference>
<dbReference type="Proteomes" id="UP000518266">
    <property type="component" value="Unassembled WGS sequence"/>
</dbReference>
<dbReference type="GO" id="GO:0005737">
    <property type="term" value="C:cytoplasm"/>
    <property type="evidence" value="ECO:0007669"/>
    <property type="project" value="TreeGrafter"/>
</dbReference>
<feature type="compositionally biased region" description="Basic and acidic residues" evidence="1">
    <location>
        <begin position="632"/>
        <end position="645"/>
    </location>
</feature>
<feature type="compositionally biased region" description="Basic and acidic residues" evidence="1">
    <location>
        <begin position="191"/>
        <end position="205"/>
    </location>
</feature>
<feature type="region of interest" description="Disordered" evidence="1">
    <location>
        <begin position="458"/>
        <end position="505"/>
    </location>
</feature>
<dbReference type="EMBL" id="JAAKFY010000020">
    <property type="protein sequence ID" value="KAF3840490.1"/>
    <property type="molecule type" value="Genomic_DNA"/>
</dbReference>
<keyword evidence="4" id="KW-1185">Reference proteome</keyword>
<feature type="region of interest" description="Disordered" evidence="1">
    <location>
        <begin position="134"/>
        <end position="427"/>
    </location>
</feature>
<feature type="compositionally biased region" description="Basic and acidic residues" evidence="1">
    <location>
        <begin position="267"/>
        <end position="276"/>
    </location>
</feature>
<proteinExistence type="predicted"/>
<dbReference type="GO" id="GO:0031124">
    <property type="term" value="P:mRNA 3'-end processing"/>
    <property type="evidence" value="ECO:0007669"/>
    <property type="project" value="InterPro"/>
</dbReference>
<dbReference type="PANTHER" id="PTHR15921:SF3">
    <property type="entry name" value="PRE-MRNA CLEAVAGE COMPLEX 2 PROTEIN PCF11"/>
    <property type="match status" value="1"/>
</dbReference>
<feature type="compositionally biased region" description="Basic and acidic residues" evidence="1">
    <location>
        <begin position="782"/>
        <end position="794"/>
    </location>
</feature>
<name>A0A7J5XTP3_DISMA</name>
<dbReference type="OrthoDB" id="343582at2759"/>